<dbReference type="Pfam" id="PF16074">
    <property type="entry name" value="PilW"/>
    <property type="match status" value="1"/>
</dbReference>
<dbReference type="AlphaFoldDB" id="A0A1H4CSR4"/>
<proteinExistence type="predicted"/>
<dbReference type="PROSITE" id="PS00409">
    <property type="entry name" value="PROKAR_NTER_METHYL"/>
    <property type="match status" value="1"/>
</dbReference>
<keyword evidence="1" id="KW-1133">Transmembrane helix</keyword>
<gene>
    <name evidence="2" type="ORF">SAMN05660964_02069</name>
</gene>
<dbReference type="InterPro" id="IPR012902">
    <property type="entry name" value="N_methyl_site"/>
</dbReference>
<protein>
    <submittedName>
        <fullName evidence="2">Type IV pilin N-term methylation site GFxxxE</fullName>
    </submittedName>
</protein>
<dbReference type="RefSeq" id="WP_217629976.1">
    <property type="nucleotide sequence ID" value="NZ_FNQP01000010.1"/>
</dbReference>
<organism evidence="2 3">
    <name type="scientific">Thiothrix caldifontis</name>
    <dbReference type="NCBI Taxonomy" id="525918"/>
    <lineage>
        <taxon>Bacteria</taxon>
        <taxon>Pseudomonadati</taxon>
        <taxon>Pseudomonadota</taxon>
        <taxon>Gammaproteobacteria</taxon>
        <taxon>Thiotrichales</taxon>
        <taxon>Thiotrichaceae</taxon>
        <taxon>Thiothrix</taxon>
    </lineage>
</organism>
<dbReference type="STRING" id="525918.SAMN05660964_02069"/>
<evidence type="ECO:0000313" key="2">
    <source>
        <dbReference type="EMBL" id="SEA63445.1"/>
    </source>
</evidence>
<dbReference type="NCBIfam" id="TIGR02532">
    <property type="entry name" value="IV_pilin_GFxxxE"/>
    <property type="match status" value="1"/>
</dbReference>
<dbReference type="Pfam" id="PF07963">
    <property type="entry name" value="N_methyl"/>
    <property type="match status" value="1"/>
</dbReference>
<accession>A0A1H4CSR4</accession>
<feature type="transmembrane region" description="Helical" evidence="1">
    <location>
        <begin position="12"/>
        <end position="34"/>
    </location>
</feature>
<keyword evidence="1" id="KW-0812">Transmembrane</keyword>
<dbReference type="InterPro" id="IPR032092">
    <property type="entry name" value="PilW"/>
</dbReference>
<reference evidence="2 3" key="1">
    <citation type="submission" date="2016-10" db="EMBL/GenBank/DDBJ databases">
        <authorList>
            <person name="de Groot N.N."/>
        </authorList>
    </citation>
    <scope>NUCLEOTIDE SEQUENCE [LARGE SCALE GENOMIC DNA]</scope>
    <source>
        <strain evidence="2 3">DSM 21228</strain>
    </source>
</reference>
<keyword evidence="1" id="KW-0472">Membrane</keyword>
<sequence length="290" mass="31362">MNHKNKQQGLSLIELMIAMVVSLVLVAGVGTVYVSSKRNYHARDQLSLMDETARVALNTLSKHLEHAGYATPAKLPLDSVGGYFYVSGAADPKAGNCDTLESRALSAVKNSPTQDSLSSNYGDAVSIRFIGDDKLFTDVLGSDLGASCRGGSPTIESALIYNAFHVDKDDITKDSLGNWVPILYGVGSNGNQYKNPIVNGVENLQFLYGVDTNADGTVEQYLNATAVSLASAWQRVISIKAGILVRSLEPVLPADEEKSYQVLDTTLDRNDRYQRSVYSVVIHLRNVVDG</sequence>
<dbReference type="Proteomes" id="UP000199397">
    <property type="component" value="Unassembled WGS sequence"/>
</dbReference>
<keyword evidence="3" id="KW-1185">Reference proteome</keyword>
<name>A0A1H4CSR4_9GAMM</name>
<evidence type="ECO:0000313" key="3">
    <source>
        <dbReference type="Proteomes" id="UP000199397"/>
    </source>
</evidence>
<evidence type="ECO:0000256" key="1">
    <source>
        <dbReference type="SAM" id="Phobius"/>
    </source>
</evidence>
<dbReference type="EMBL" id="FNQP01000010">
    <property type="protein sequence ID" value="SEA63445.1"/>
    <property type="molecule type" value="Genomic_DNA"/>
</dbReference>
<dbReference type="GO" id="GO:0043683">
    <property type="term" value="P:type IV pilus assembly"/>
    <property type="evidence" value="ECO:0007669"/>
    <property type="project" value="InterPro"/>
</dbReference>